<sequence length="38" mass="4035">MATIAEQPFGAALLIITAIGFSLNGCYSIARAKYTNEN</sequence>
<dbReference type="RefSeq" id="WP_080972041.1">
    <property type="nucleotide sequence ID" value="NZ_CP024932.1"/>
</dbReference>
<evidence type="ECO:0000313" key="4">
    <source>
        <dbReference type="Proteomes" id="UP000231994"/>
    </source>
</evidence>
<keyword evidence="1" id="KW-0472">Membrane</keyword>
<proteinExistence type="predicted"/>
<name>A0ABC8CLB3_CORST</name>
<protein>
    <submittedName>
        <fullName evidence="3">DUF1206 domain-containing protein</fullName>
    </submittedName>
</protein>
<feature type="domain" description="DUF1206" evidence="2">
    <location>
        <begin position="1"/>
        <end position="34"/>
    </location>
</feature>
<reference evidence="3 4" key="1">
    <citation type="submission" date="2017-11" db="EMBL/GenBank/DDBJ databases">
        <title>Whole genome sequencing of cultured pathogen.</title>
        <authorList>
            <person name="Hoffmann M."/>
            <person name="Sanchez M."/>
            <person name="Timme R."/>
            <person name="Nudel K."/>
            <person name="Bry L."/>
        </authorList>
    </citation>
    <scope>NUCLEOTIDE SEQUENCE [LARGE SCALE GENOMIC DNA]</scope>
    <source>
        <strain evidence="3 4">216</strain>
    </source>
</reference>
<evidence type="ECO:0000259" key="2">
    <source>
        <dbReference type="Pfam" id="PF06724"/>
    </source>
</evidence>
<evidence type="ECO:0000313" key="3">
    <source>
        <dbReference type="EMBL" id="ATZ07540.1"/>
    </source>
</evidence>
<organism evidence="3 4">
    <name type="scientific">Corynebacterium striatum</name>
    <dbReference type="NCBI Taxonomy" id="43770"/>
    <lineage>
        <taxon>Bacteria</taxon>
        <taxon>Bacillati</taxon>
        <taxon>Actinomycetota</taxon>
        <taxon>Actinomycetes</taxon>
        <taxon>Mycobacteriales</taxon>
        <taxon>Corynebacteriaceae</taxon>
        <taxon>Corynebacterium</taxon>
    </lineage>
</organism>
<accession>A0ABC8CLB3</accession>
<feature type="transmembrane region" description="Helical" evidence="1">
    <location>
        <begin position="12"/>
        <end position="30"/>
    </location>
</feature>
<keyword evidence="1" id="KW-1133">Transmembrane helix</keyword>
<dbReference type="AlphaFoldDB" id="A0ABC8CLB3"/>
<dbReference type="Proteomes" id="UP000231994">
    <property type="component" value="Chromosome"/>
</dbReference>
<dbReference type="Pfam" id="PF06724">
    <property type="entry name" value="DUF1206"/>
    <property type="match status" value="1"/>
</dbReference>
<gene>
    <name evidence="3" type="ORF">A9D01_01010</name>
</gene>
<keyword evidence="1" id="KW-0812">Transmembrane</keyword>
<dbReference type="EMBL" id="CP024932">
    <property type="protein sequence ID" value="ATZ07540.1"/>
    <property type="molecule type" value="Genomic_DNA"/>
</dbReference>
<evidence type="ECO:0000256" key="1">
    <source>
        <dbReference type="SAM" id="Phobius"/>
    </source>
</evidence>
<dbReference type="InterPro" id="IPR009597">
    <property type="entry name" value="DUF1206"/>
</dbReference>